<dbReference type="PROSITE" id="PS50209">
    <property type="entry name" value="CARD"/>
    <property type="match status" value="1"/>
</dbReference>
<evidence type="ECO:0000313" key="3">
    <source>
        <dbReference type="EMBL" id="CAH3194759.1"/>
    </source>
</evidence>
<name>A0ABN8SVX1_9CNID</name>
<feature type="domain" description="CARD" evidence="2">
    <location>
        <begin position="68"/>
        <end position="131"/>
    </location>
</feature>
<evidence type="ECO:0000313" key="4">
    <source>
        <dbReference type="Proteomes" id="UP001159427"/>
    </source>
</evidence>
<dbReference type="InterPro" id="IPR001315">
    <property type="entry name" value="CARD"/>
</dbReference>
<evidence type="ECO:0000259" key="2">
    <source>
        <dbReference type="PROSITE" id="PS50209"/>
    </source>
</evidence>
<dbReference type="CDD" id="cd01671">
    <property type="entry name" value="CARD"/>
    <property type="match status" value="1"/>
</dbReference>
<evidence type="ECO:0000256" key="1">
    <source>
        <dbReference type="SAM" id="MobiDB-lite"/>
    </source>
</evidence>
<comment type="caution">
    <text evidence="3">The sequence shown here is derived from an EMBL/GenBank/DDBJ whole genome shotgun (WGS) entry which is preliminary data.</text>
</comment>
<feature type="non-terminal residue" evidence="3">
    <location>
        <position position="1"/>
    </location>
</feature>
<feature type="non-terminal residue" evidence="3">
    <location>
        <position position="314"/>
    </location>
</feature>
<protein>
    <recommendedName>
        <fullName evidence="2">CARD domain-containing protein</fullName>
    </recommendedName>
</protein>
<dbReference type="Pfam" id="PF00619">
    <property type="entry name" value="CARD"/>
    <property type="match status" value="1"/>
</dbReference>
<gene>
    <name evidence="3" type="ORF">PEVE_00028537</name>
</gene>
<accession>A0ABN8SVX1</accession>
<dbReference type="Proteomes" id="UP001159427">
    <property type="component" value="Unassembled WGS sequence"/>
</dbReference>
<dbReference type="EMBL" id="CALNXI010003965">
    <property type="protein sequence ID" value="CAH3194759.1"/>
    <property type="molecule type" value="Genomic_DNA"/>
</dbReference>
<dbReference type="InterPro" id="IPR011029">
    <property type="entry name" value="DEATH-like_dom_sf"/>
</dbReference>
<feature type="region of interest" description="Disordered" evidence="1">
    <location>
        <begin position="280"/>
        <end position="314"/>
    </location>
</feature>
<sequence>SKKSLSPSRNIAVSVDSIPERCRHFDFEQCLRYLESQNTSKQLLYQAASRYKKFTTCGPDSFLLHFQKSLRKYNVGKVLNYLRSFEVLDEADCEQISSETTSDMMVTELVTMISKKEPHAFWYLTHSLKKTSGLFQYFHGSLHCCVCNEVKEKEKEIAAIHEGIERIFTFSVATMVDNLKSTRLLPTAMEGKFGKDLKKKLKERSKKFVVVFNDIRRAVVPPMRELKRALTSIVSNGVEGSDLLPGKKMLETSNSERQTGLPEVSITVKLDDSLLEKDTSRVCQDEESGQEISSKPEKPKSIIRSVPTLDIVEG</sequence>
<reference evidence="3 4" key="1">
    <citation type="submission" date="2022-05" db="EMBL/GenBank/DDBJ databases">
        <authorList>
            <consortium name="Genoscope - CEA"/>
            <person name="William W."/>
        </authorList>
    </citation>
    <scope>NUCLEOTIDE SEQUENCE [LARGE SCALE GENOMIC DNA]</scope>
</reference>
<keyword evidence="4" id="KW-1185">Reference proteome</keyword>
<organism evidence="3 4">
    <name type="scientific">Porites evermanni</name>
    <dbReference type="NCBI Taxonomy" id="104178"/>
    <lineage>
        <taxon>Eukaryota</taxon>
        <taxon>Metazoa</taxon>
        <taxon>Cnidaria</taxon>
        <taxon>Anthozoa</taxon>
        <taxon>Hexacorallia</taxon>
        <taxon>Scleractinia</taxon>
        <taxon>Fungiina</taxon>
        <taxon>Poritidae</taxon>
        <taxon>Porites</taxon>
    </lineage>
</organism>
<proteinExistence type="predicted"/>
<dbReference type="Gene3D" id="1.10.533.10">
    <property type="entry name" value="Death Domain, Fas"/>
    <property type="match status" value="1"/>
</dbReference>
<dbReference type="SUPFAM" id="SSF47986">
    <property type="entry name" value="DEATH domain"/>
    <property type="match status" value="1"/>
</dbReference>